<keyword evidence="2" id="KW-0450">Lipoyl</keyword>
<dbReference type="Pfam" id="PF00364">
    <property type="entry name" value="Biotin_lipoyl"/>
    <property type="match status" value="2"/>
</dbReference>
<dbReference type="InParanoid" id="A0A2R5GJR8"/>
<feature type="region of interest" description="Disordered" evidence="4">
    <location>
        <begin position="325"/>
        <end position="361"/>
    </location>
</feature>
<dbReference type="SUPFAM" id="SSF51230">
    <property type="entry name" value="Single hybrid motif"/>
    <property type="match status" value="2"/>
</dbReference>
<dbReference type="InterPro" id="IPR000089">
    <property type="entry name" value="Biotin_lipoyl"/>
</dbReference>
<dbReference type="AlphaFoldDB" id="A0A2R5GJR8"/>
<feature type="compositionally biased region" description="Low complexity" evidence="4">
    <location>
        <begin position="325"/>
        <end position="345"/>
    </location>
</feature>
<comment type="caution">
    <text evidence="6">The sequence shown here is derived from an EMBL/GenBank/DDBJ whole genome shotgun (WGS) entry which is preliminary data.</text>
</comment>
<dbReference type="GO" id="GO:0004149">
    <property type="term" value="F:dihydrolipoyllysine-residue succinyltransferase activity"/>
    <property type="evidence" value="ECO:0007669"/>
    <property type="project" value="TreeGrafter"/>
</dbReference>
<dbReference type="Proteomes" id="UP000241890">
    <property type="component" value="Unassembled WGS sequence"/>
</dbReference>
<evidence type="ECO:0000256" key="4">
    <source>
        <dbReference type="SAM" id="MobiDB-lite"/>
    </source>
</evidence>
<evidence type="ECO:0000256" key="1">
    <source>
        <dbReference type="ARBA" id="ARBA00007317"/>
    </source>
</evidence>
<comment type="similarity">
    <text evidence="1">Belongs to the 2-oxoacid dehydrogenase family.</text>
</comment>
<evidence type="ECO:0000313" key="6">
    <source>
        <dbReference type="EMBL" id="GBG31127.1"/>
    </source>
</evidence>
<dbReference type="OrthoDB" id="5391403at2759"/>
<dbReference type="InterPro" id="IPR003016">
    <property type="entry name" value="2-oxoA_DH_lipoyl-BS"/>
</dbReference>
<dbReference type="PANTHER" id="PTHR43416:SF5">
    <property type="entry name" value="DIHYDROLIPOYLLYSINE-RESIDUE SUCCINYLTRANSFERASE COMPONENT OF 2-OXOGLUTARATE DEHYDROGENASE COMPLEX, MITOCHONDRIAL"/>
    <property type="match status" value="1"/>
</dbReference>
<dbReference type="CDD" id="cd06849">
    <property type="entry name" value="lipoyl_domain"/>
    <property type="match status" value="2"/>
</dbReference>
<dbReference type="PANTHER" id="PTHR43416">
    <property type="entry name" value="DIHYDROLIPOYLLYSINE-RESIDUE SUCCINYLTRANSFERASE COMPONENT OF 2-OXOGLUTARATE DEHYDROGENASE COMPLEX, MITOCHONDRIAL-RELATED"/>
    <property type="match status" value="1"/>
</dbReference>
<feature type="region of interest" description="Disordered" evidence="4">
    <location>
        <begin position="145"/>
        <end position="183"/>
    </location>
</feature>
<dbReference type="PROSITE" id="PS50968">
    <property type="entry name" value="BIOTINYL_LIPOYL"/>
    <property type="match status" value="2"/>
</dbReference>
<evidence type="ECO:0000313" key="7">
    <source>
        <dbReference type="Proteomes" id="UP000241890"/>
    </source>
</evidence>
<accession>A0A2R5GJR8</accession>
<feature type="compositionally biased region" description="Low complexity" evidence="4">
    <location>
        <begin position="147"/>
        <end position="159"/>
    </location>
</feature>
<dbReference type="EMBL" id="BEYU01000091">
    <property type="protein sequence ID" value="GBG31127.1"/>
    <property type="molecule type" value="Genomic_DNA"/>
</dbReference>
<keyword evidence="6" id="KW-0808">Transferase</keyword>
<dbReference type="InterPro" id="IPR050537">
    <property type="entry name" value="2-oxoacid_dehydrogenase"/>
</dbReference>
<feature type="region of interest" description="Disordered" evidence="4">
    <location>
        <begin position="247"/>
        <end position="300"/>
    </location>
</feature>
<feature type="domain" description="Lipoyl-binding" evidence="5">
    <location>
        <begin position="70"/>
        <end position="145"/>
    </location>
</feature>
<protein>
    <submittedName>
        <fullName evidence="6">Dihydrolipoyllysine-residue succinyltransferase component of 2-oxoglutarate dehydrogenase complex, mitochondrial</fullName>
    </submittedName>
</protein>
<feature type="domain" description="Lipoyl-binding" evidence="5">
    <location>
        <begin position="181"/>
        <end position="256"/>
    </location>
</feature>
<dbReference type="GO" id="GO:0006099">
    <property type="term" value="P:tricarboxylic acid cycle"/>
    <property type="evidence" value="ECO:0007669"/>
    <property type="project" value="TreeGrafter"/>
</dbReference>
<feature type="compositionally biased region" description="Basic and acidic residues" evidence="4">
    <location>
        <begin position="160"/>
        <end position="172"/>
    </location>
</feature>
<keyword evidence="3" id="KW-0809">Transit peptide</keyword>
<evidence type="ECO:0000256" key="3">
    <source>
        <dbReference type="ARBA" id="ARBA00022946"/>
    </source>
</evidence>
<feature type="compositionally biased region" description="Low complexity" evidence="4">
    <location>
        <begin position="258"/>
        <end position="271"/>
    </location>
</feature>
<dbReference type="GO" id="GO:0005739">
    <property type="term" value="C:mitochondrion"/>
    <property type="evidence" value="ECO:0007669"/>
    <property type="project" value="TreeGrafter"/>
</dbReference>
<evidence type="ECO:0000256" key="2">
    <source>
        <dbReference type="ARBA" id="ARBA00022823"/>
    </source>
</evidence>
<dbReference type="PROSITE" id="PS00189">
    <property type="entry name" value="LIPOYL"/>
    <property type="match status" value="2"/>
</dbReference>
<sequence length="396" mass="40837">MLARCVKASPARALALSVARNNKAVATHLGGRVSVLGVAGDAAPAMMQRHAGAMAASIRGFRASGLQLESVTVPVPAMGEAVTQGDIVEWLKQPGDSVEVDEVICVIETDKVAVDIRSPAAGTLTKQLANVEDTVNTDQPIAEIELGDAAASSPKASSGADKKDEEPAKEAPKAPAADQEPVTVPVPAMGEAVTQGDLVEWIKQPGDSVEVDEVICVIETDKVAVDIRSPVAGTLTEQLAKVEDTVHTDQPIAKIEPGDGAAAPKSGAADATPTPSGEDTSSAPSSQQSSHDDNLEPLKQPMIHFRYGKRDVIDKEMGILPANSGSAAGYAESGSGASGTSAAPAEPTTRHTDVRSSPGMPETVVEYMDNVPATFGRLPPLTEEEALRIQLGGADP</sequence>
<dbReference type="Gene3D" id="2.40.50.100">
    <property type="match status" value="2"/>
</dbReference>
<reference evidence="6 7" key="1">
    <citation type="submission" date="2017-12" db="EMBL/GenBank/DDBJ databases">
        <title>Sequencing, de novo assembly and annotation of complete genome of a new Thraustochytrid species, strain FCC1311.</title>
        <authorList>
            <person name="Sedici K."/>
            <person name="Godart F."/>
            <person name="Aiese Cigliano R."/>
            <person name="Sanseverino W."/>
            <person name="Barakat M."/>
            <person name="Ortet P."/>
            <person name="Marechal E."/>
            <person name="Cagnac O."/>
            <person name="Amato A."/>
        </authorList>
    </citation>
    <scope>NUCLEOTIDE SEQUENCE [LARGE SCALE GENOMIC DNA]</scope>
</reference>
<proteinExistence type="inferred from homology"/>
<name>A0A2R5GJR8_9STRA</name>
<evidence type="ECO:0000259" key="5">
    <source>
        <dbReference type="PROSITE" id="PS50968"/>
    </source>
</evidence>
<keyword evidence="7" id="KW-1185">Reference proteome</keyword>
<dbReference type="InterPro" id="IPR011053">
    <property type="entry name" value="Single_hybrid_motif"/>
</dbReference>
<organism evidence="6 7">
    <name type="scientific">Hondaea fermentalgiana</name>
    <dbReference type="NCBI Taxonomy" id="2315210"/>
    <lineage>
        <taxon>Eukaryota</taxon>
        <taxon>Sar</taxon>
        <taxon>Stramenopiles</taxon>
        <taxon>Bigyra</taxon>
        <taxon>Labyrinthulomycetes</taxon>
        <taxon>Thraustochytrida</taxon>
        <taxon>Thraustochytriidae</taxon>
        <taxon>Hondaea</taxon>
    </lineage>
</organism>
<gene>
    <name evidence="6" type="ORF">FCC1311_073482</name>
</gene>